<dbReference type="Gene3D" id="3.30.565.10">
    <property type="entry name" value="Histidine kinase-like ATPase, C-terminal domain"/>
    <property type="match status" value="1"/>
</dbReference>
<proteinExistence type="predicted"/>
<feature type="transmembrane region" description="Helical" evidence="6">
    <location>
        <begin position="203"/>
        <end position="224"/>
    </location>
</feature>
<dbReference type="Pfam" id="PF02518">
    <property type="entry name" value="HATPase_c"/>
    <property type="match status" value="1"/>
</dbReference>
<dbReference type="PRINTS" id="PR00344">
    <property type="entry name" value="BCTRLSENSOR"/>
</dbReference>
<evidence type="ECO:0000256" key="4">
    <source>
        <dbReference type="ARBA" id="ARBA00022777"/>
    </source>
</evidence>
<dbReference type="PANTHER" id="PTHR43711">
    <property type="entry name" value="TWO-COMPONENT HISTIDINE KINASE"/>
    <property type="match status" value="1"/>
</dbReference>
<dbReference type="GO" id="GO:0000160">
    <property type="term" value="P:phosphorelay signal transduction system"/>
    <property type="evidence" value="ECO:0007669"/>
    <property type="project" value="UniProtKB-KW"/>
</dbReference>
<dbReference type="PROSITE" id="PS50109">
    <property type="entry name" value="HIS_KIN"/>
    <property type="match status" value="1"/>
</dbReference>
<dbReference type="Proteomes" id="UP000586918">
    <property type="component" value="Unassembled WGS sequence"/>
</dbReference>
<dbReference type="SUPFAM" id="SSF55874">
    <property type="entry name" value="ATPase domain of HSP90 chaperone/DNA topoisomerase II/histidine kinase"/>
    <property type="match status" value="1"/>
</dbReference>
<feature type="transmembrane region" description="Helical" evidence="6">
    <location>
        <begin position="140"/>
        <end position="159"/>
    </location>
</feature>
<dbReference type="AlphaFoldDB" id="A0A848DNG0"/>
<dbReference type="InterPro" id="IPR004358">
    <property type="entry name" value="Sig_transdc_His_kin-like_C"/>
</dbReference>
<dbReference type="PANTHER" id="PTHR43711:SF32">
    <property type="entry name" value="SENSOR-TYPE HISTIDINE KINASE PRRB"/>
    <property type="match status" value="1"/>
</dbReference>
<keyword evidence="6" id="KW-1133">Transmembrane helix</keyword>
<evidence type="ECO:0000256" key="3">
    <source>
        <dbReference type="ARBA" id="ARBA00022679"/>
    </source>
</evidence>
<keyword evidence="5" id="KW-0902">Two-component regulatory system</keyword>
<feature type="transmembrane region" description="Helical" evidence="6">
    <location>
        <begin position="114"/>
        <end position="131"/>
    </location>
</feature>
<dbReference type="InterPro" id="IPR005467">
    <property type="entry name" value="His_kinase_dom"/>
</dbReference>
<comment type="caution">
    <text evidence="8">The sequence shown here is derived from an EMBL/GenBank/DDBJ whole genome shotgun (WGS) entry which is preliminary data.</text>
</comment>
<dbReference type="EMBL" id="JAAXKZ010000094">
    <property type="protein sequence ID" value="NMH94085.1"/>
    <property type="molecule type" value="Genomic_DNA"/>
</dbReference>
<accession>A0A848DNG0</accession>
<keyword evidence="6" id="KW-0472">Membrane</keyword>
<dbReference type="SMART" id="SM00387">
    <property type="entry name" value="HATPase_c"/>
    <property type="match status" value="1"/>
</dbReference>
<reference evidence="8 9" key="1">
    <citation type="submission" date="2020-04" db="EMBL/GenBank/DDBJ databases">
        <authorList>
            <person name="Klaysubun C."/>
            <person name="Duangmal K."/>
            <person name="Lipun K."/>
        </authorList>
    </citation>
    <scope>NUCLEOTIDE SEQUENCE [LARGE SCALE GENOMIC DNA]</scope>
    <source>
        <strain evidence="8 9">DSM 45300</strain>
    </source>
</reference>
<dbReference type="EC" id="2.7.13.3" evidence="2"/>
<evidence type="ECO:0000313" key="9">
    <source>
        <dbReference type="Proteomes" id="UP000586918"/>
    </source>
</evidence>
<gene>
    <name evidence="8" type="ORF">HF519_21400</name>
</gene>
<organism evidence="8 9">
    <name type="scientific">Pseudonocardia bannensis</name>
    <dbReference type="NCBI Taxonomy" id="630973"/>
    <lineage>
        <taxon>Bacteria</taxon>
        <taxon>Bacillati</taxon>
        <taxon>Actinomycetota</taxon>
        <taxon>Actinomycetes</taxon>
        <taxon>Pseudonocardiales</taxon>
        <taxon>Pseudonocardiaceae</taxon>
        <taxon>Pseudonocardia</taxon>
    </lineage>
</organism>
<keyword evidence="4" id="KW-0418">Kinase</keyword>
<feature type="transmembrane region" description="Helical" evidence="6">
    <location>
        <begin position="230"/>
        <end position="251"/>
    </location>
</feature>
<dbReference type="RefSeq" id="WP_169414779.1">
    <property type="nucleotide sequence ID" value="NZ_JAAXKZ010000094.1"/>
</dbReference>
<keyword evidence="6" id="KW-0812">Transmembrane</keyword>
<sequence>MSPGLTAPWRPFLARWVWRRVADVLVTAGVCAVVAVLVASPAVIHSDAVALTGQILTISAAAVGAGAAILAVVASRLLGDPRPAWLASALVLYCVIVLPWSTVAPVDFDLAHRASRLVAYLTAMALLLLSIRPPRPLGSWGGWVIMFGGGLLAVGALNAPDVGPVRYLVEGPAVTVAVLVGWTAAGIAFVVDGFRRQSTPRSRLGLGLVVLAVAQLYRVGMGLPGVSGNLVFSALRLTGLIVVLIGLAQLVQRALTALRSQQWEQQEELSAAALHMERATELAAERDHELRNGLAGLAGITHLLSSEADTEDHERLRVAVLAELGRLRMILGGSEELGDTGGAADRAAREYRVEPVLAGLVMLRRSRGAPVELEAEPGLTARGDSAVLAQVITNLLANCDRHAPGAPVTIRALPADGAIAVEVRDHGPGLRAGSEEAVFGRGVRDESAGGSGLGLHISRQLLAREGGSLELRTVTDPPGCLARVTVPAVDASSVQVAEQLNR</sequence>
<dbReference type="InterPro" id="IPR050736">
    <property type="entry name" value="Sensor_HK_Regulatory"/>
</dbReference>
<dbReference type="InterPro" id="IPR036890">
    <property type="entry name" value="HATPase_C_sf"/>
</dbReference>
<comment type="catalytic activity">
    <reaction evidence="1">
        <text>ATP + protein L-histidine = ADP + protein N-phospho-L-histidine.</text>
        <dbReference type="EC" id="2.7.13.3"/>
    </reaction>
</comment>
<keyword evidence="9" id="KW-1185">Reference proteome</keyword>
<feature type="transmembrane region" description="Helical" evidence="6">
    <location>
        <begin position="50"/>
        <end position="72"/>
    </location>
</feature>
<feature type="domain" description="Histidine kinase" evidence="7">
    <location>
        <begin position="285"/>
        <end position="490"/>
    </location>
</feature>
<name>A0A848DNG0_9PSEU</name>
<evidence type="ECO:0000256" key="5">
    <source>
        <dbReference type="ARBA" id="ARBA00023012"/>
    </source>
</evidence>
<evidence type="ECO:0000313" key="8">
    <source>
        <dbReference type="EMBL" id="NMH94085.1"/>
    </source>
</evidence>
<protein>
    <recommendedName>
        <fullName evidence="2">histidine kinase</fullName>
        <ecNumber evidence="2">2.7.13.3</ecNumber>
    </recommendedName>
</protein>
<keyword evidence="3" id="KW-0808">Transferase</keyword>
<evidence type="ECO:0000256" key="2">
    <source>
        <dbReference type="ARBA" id="ARBA00012438"/>
    </source>
</evidence>
<feature type="transmembrane region" description="Helical" evidence="6">
    <location>
        <begin position="84"/>
        <end position="102"/>
    </location>
</feature>
<evidence type="ECO:0000256" key="1">
    <source>
        <dbReference type="ARBA" id="ARBA00000085"/>
    </source>
</evidence>
<feature type="transmembrane region" description="Helical" evidence="6">
    <location>
        <begin position="21"/>
        <end position="44"/>
    </location>
</feature>
<dbReference type="GO" id="GO:0004673">
    <property type="term" value="F:protein histidine kinase activity"/>
    <property type="evidence" value="ECO:0007669"/>
    <property type="project" value="UniProtKB-EC"/>
</dbReference>
<dbReference type="InterPro" id="IPR003594">
    <property type="entry name" value="HATPase_dom"/>
</dbReference>
<evidence type="ECO:0000256" key="6">
    <source>
        <dbReference type="SAM" id="Phobius"/>
    </source>
</evidence>
<evidence type="ECO:0000259" key="7">
    <source>
        <dbReference type="PROSITE" id="PS50109"/>
    </source>
</evidence>
<feature type="transmembrane region" description="Helical" evidence="6">
    <location>
        <begin position="171"/>
        <end position="191"/>
    </location>
</feature>